<reference evidence="3" key="1">
    <citation type="submission" date="2016-10" db="EMBL/GenBank/DDBJ databases">
        <authorList>
            <person name="Varghese N."/>
            <person name="Submissions S."/>
        </authorList>
    </citation>
    <scope>NUCLEOTIDE SEQUENCE [LARGE SCALE GENOMIC DNA]</scope>
    <source>
        <strain evidence="3">DSM 1551</strain>
    </source>
</reference>
<dbReference type="Pfam" id="PF13280">
    <property type="entry name" value="WYL"/>
    <property type="match status" value="1"/>
</dbReference>
<feature type="domain" description="WYL" evidence="1">
    <location>
        <begin position="165"/>
        <end position="215"/>
    </location>
</feature>
<evidence type="ECO:0000313" key="3">
    <source>
        <dbReference type="Proteomes" id="UP000198558"/>
    </source>
</evidence>
<dbReference type="OrthoDB" id="9772503at2"/>
<dbReference type="Proteomes" id="UP000198558">
    <property type="component" value="Unassembled WGS sequence"/>
</dbReference>
<accession>A0A1I0C0Y9</accession>
<dbReference type="GeneID" id="78287310"/>
<dbReference type="RefSeq" id="WP_092351722.1">
    <property type="nucleotide sequence ID" value="NZ_FOIN01000002.1"/>
</dbReference>
<dbReference type="EMBL" id="FOIN01000002">
    <property type="protein sequence ID" value="SET12518.1"/>
    <property type="molecule type" value="Genomic_DNA"/>
</dbReference>
<proteinExistence type="predicted"/>
<sequence length="332" mass="39130">MGEKMYYIYKVINDSDQPIKGKEILVYLQQYGYDLNIKTIYSLIKRINDFYHCLTGKYLIKTIRRSGFVIEDEFFDDGQLQLLMDSIIFNPNLDKNSASIMVEKLSLLSSYKQIKRLNIEDGNNNILTYDPLISLTTIIKAVNNHKNIAFKYISYDIDDNCLVEVYHNNGNHDSETYIISPYKLILKGSNYYLIGYFNKRKNSLSVYRVDRMRLVRNHNSKFEEIREQFDMAKEFDKIVNMYISKKRIDLKIRFNQNVLKEVVNQFGKDIIVSKTYDGKIEAEIKNVALSDGLVGWLMMLQTNIQVILPLGLKEMIRKRLKLMLKMYEQETE</sequence>
<dbReference type="PANTHER" id="PTHR34580">
    <property type="match status" value="1"/>
</dbReference>
<evidence type="ECO:0000313" key="2">
    <source>
        <dbReference type="EMBL" id="SET12518.1"/>
    </source>
</evidence>
<keyword evidence="2" id="KW-0238">DNA-binding</keyword>
<organism evidence="2 3">
    <name type="scientific">Thomasclavelia cocleata</name>
    <dbReference type="NCBI Taxonomy" id="69824"/>
    <lineage>
        <taxon>Bacteria</taxon>
        <taxon>Bacillati</taxon>
        <taxon>Bacillota</taxon>
        <taxon>Erysipelotrichia</taxon>
        <taxon>Erysipelotrichales</taxon>
        <taxon>Coprobacillaceae</taxon>
        <taxon>Thomasclavelia</taxon>
    </lineage>
</organism>
<dbReference type="InterPro" id="IPR026881">
    <property type="entry name" value="WYL_dom"/>
</dbReference>
<dbReference type="PANTHER" id="PTHR34580:SF1">
    <property type="entry name" value="PROTEIN PAFC"/>
    <property type="match status" value="1"/>
</dbReference>
<dbReference type="InterPro" id="IPR051534">
    <property type="entry name" value="CBASS_pafABC_assoc_protein"/>
</dbReference>
<gene>
    <name evidence="2" type="ORF">SAMN04489758_1022</name>
</gene>
<dbReference type="GO" id="GO:0003677">
    <property type="term" value="F:DNA binding"/>
    <property type="evidence" value="ECO:0007669"/>
    <property type="project" value="UniProtKB-KW"/>
</dbReference>
<protein>
    <submittedName>
        <fullName evidence="2">Predicted DNA-binding transcriptional regulator YafY, contains an HTH and WYL domains</fullName>
    </submittedName>
</protein>
<dbReference type="AlphaFoldDB" id="A0A1I0C0Y9"/>
<dbReference type="PROSITE" id="PS52050">
    <property type="entry name" value="WYL"/>
    <property type="match status" value="1"/>
</dbReference>
<keyword evidence="3" id="KW-1185">Reference proteome</keyword>
<evidence type="ECO:0000259" key="1">
    <source>
        <dbReference type="Pfam" id="PF13280"/>
    </source>
</evidence>
<name>A0A1I0C0Y9_9FIRM</name>